<gene>
    <name evidence="7" type="ORF">RNJ44_00139</name>
</gene>
<dbReference type="PANTHER" id="PTHR13556">
    <property type="entry name" value="TRANSCRIPTIONAL ADAPTER 3-RELATED"/>
    <property type="match status" value="1"/>
</dbReference>
<feature type="compositionally biased region" description="Basic and acidic residues" evidence="6">
    <location>
        <begin position="532"/>
        <end position="543"/>
    </location>
</feature>
<accession>A0ABR4NT50</accession>
<dbReference type="InterPro" id="IPR019340">
    <property type="entry name" value="Histone_AcTrfase_su3"/>
</dbReference>
<feature type="region of interest" description="Disordered" evidence="6">
    <location>
        <begin position="1"/>
        <end position="30"/>
    </location>
</feature>
<protein>
    <submittedName>
        <fullName evidence="7">Chromatin-remodeling complexes subunit NGG1</fullName>
    </submittedName>
</protein>
<reference evidence="7 8" key="1">
    <citation type="submission" date="2024-05" db="EMBL/GenBank/DDBJ databases">
        <title>Long read based assembly of the Candida bracarensis genome reveals expanded adhesin content.</title>
        <authorList>
            <person name="Marcet-Houben M."/>
            <person name="Ksiezopolska E."/>
            <person name="Gabaldon T."/>
        </authorList>
    </citation>
    <scope>NUCLEOTIDE SEQUENCE [LARGE SCALE GENOMIC DNA]</scope>
    <source>
        <strain evidence="7 8">CBM6</strain>
    </source>
</reference>
<keyword evidence="3" id="KW-0805">Transcription regulation</keyword>
<feature type="compositionally biased region" description="Basic and acidic residues" evidence="6">
    <location>
        <begin position="213"/>
        <end position="236"/>
    </location>
</feature>
<feature type="compositionally biased region" description="Low complexity" evidence="6">
    <location>
        <begin position="477"/>
        <end position="491"/>
    </location>
</feature>
<feature type="compositionally biased region" description="Basic and acidic residues" evidence="6">
    <location>
        <begin position="311"/>
        <end position="325"/>
    </location>
</feature>
<evidence type="ECO:0000313" key="7">
    <source>
        <dbReference type="EMBL" id="KAL3231604.1"/>
    </source>
</evidence>
<comment type="similarity">
    <text evidence="2">Belongs to the NGG1 family.</text>
</comment>
<dbReference type="EMBL" id="JBEVYD010000006">
    <property type="protein sequence ID" value="KAL3231604.1"/>
    <property type="molecule type" value="Genomic_DNA"/>
</dbReference>
<comment type="caution">
    <text evidence="7">The sequence shown here is derived from an EMBL/GenBank/DDBJ whole genome shotgun (WGS) entry which is preliminary data.</text>
</comment>
<comment type="subcellular location">
    <subcellularLocation>
        <location evidence="1">Nucleus</location>
    </subcellularLocation>
</comment>
<evidence type="ECO:0000256" key="4">
    <source>
        <dbReference type="ARBA" id="ARBA00023163"/>
    </source>
</evidence>
<dbReference type="PANTHER" id="PTHR13556:SF2">
    <property type="entry name" value="TRANSCRIPTIONAL ADAPTER 3"/>
    <property type="match status" value="1"/>
</dbReference>
<evidence type="ECO:0000256" key="6">
    <source>
        <dbReference type="SAM" id="MobiDB-lite"/>
    </source>
</evidence>
<sequence>MPRSTRRGKKREPTGKKVPPPAGKQMPAEIPTVVPRVAMGKGIERDDGRKVMALASTPATVLNKVLNVLDLTFERDIGMLNGQYVRKVPDSTILSKLKDELEKIHHLFNHISESDQASIDLVRQIRDDRKLKKLKKEEEARELARKAEEEKIKKQTELDAVKLEEENKKKEEKEEKEEKPSNDELDINKAKSEDIEEDINPVQKITTDNEAVVNEKENGAKKTTEEDTTNMDEKQAGTENETDNVDKKEASEGNLEKKRKAEDIENKEESVADDSVKSQADDGEPQAKKIKIEIPGEIETETPGDTTTNPESKDEIDIDKMENDPTVKNPKSEFVVSQTLPSAAAALGLFSEEGLECTGEEFLKKKYSVASYPTTDLKDMLPGELPDMDFSCPKPTNQIQYNTFLTSVEKFYREFSDNDIGFLEGKYILPSNLQVDSTYDPEVTPYIIPKLGQLYTEVWSKEDNDKNIGNTSPPIVSDPSSILPKKSPSSLNDSALESEDISCGPLVSRLISAILKENIQQSTDDISTPGFHSDDHKTSIDIKEENEDKLDLPTVADTTGNTNESNYDTAMTNMDTMENPDTVNSEADPLSKGTISTLPPGNGWKINDVNIDYPTFEERLKRELKYVGIYMNLPKDENNPNGDDPDWLNGREDDEISAELRQLQSTLKQVNKRNQLRKKTLIPLVEKQLAWQEYASILDDLNKQLDQAYIKRIRVPKKRRKHHGNVTSASASQLAQQKAANSSLKALLEKRQRWITKIGPLFNSPELMKRLPKESVFASLETQDDDDDDIDVFAQNNINKEDDLED</sequence>
<keyword evidence="8" id="KW-1185">Reference proteome</keyword>
<keyword evidence="5" id="KW-0539">Nucleus</keyword>
<keyword evidence="4" id="KW-0804">Transcription</keyword>
<name>A0ABR4NT50_9SACH</name>
<feature type="region of interest" description="Disordered" evidence="6">
    <location>
        <begin position="523"/>
        <end position="548"/>
    </location>
</feature>
<dbReference type="Pfam" id="PF10198">
    <property type="entry name" value="Ada3"/>
    <property type="match status" value="1"/>
</dbReference>
<evidence type="ECO:0000256" key="5">
    <source>
        <dbReference type="ARBA" id="ARBA00023242"/>
    </source>
</evidence>
<evidence type="ECO:0000256" key="3">
    <source>
        <dbReference type="ARBA" id="ARBA00023015"/>
    </source>
</evidence>
<organism evidence="7 8">
    <name type="scientific">Nakaseomyces bracarensis</name>
    <dbReference type="NCBI Taxonomy" id="273131"/>
    <lineage>
        <taxon>Eukaryota</taxon>
        <taxon>Fungi</taxon>
        <taxon>Dikarya</taxon>
        <taxon>Ascomycota</taxon>
        <taxon>Saccharomycotina</taxon>
        <taxon>Saccharomycetes</taxon>
        <taxon>Saccharomycetales</taxon>
        <taxon>Saccharomycetaceae</taxon>
        <taxon>Nakaseomyces</taxon>
    </lineage>
</organism>
<proteinExistence type="inferred from homology"/>
<dbReference type="Proteomes" id="UP001623330">
    <property type="component" value="Unassembled WGS sequence"/>
</dbReference>
<feature type="region of interest" description="Disordered" evidence="6">
    <location>
        <begin position="464"/>
        <end position="496"/>
    </location>
</feature>
<evidence type="ECO:0000313" key="8">
    <source>
        <dbReference type="Proteomes" id="UP001623330"/>
    </source>
</evidence>
<evidence type="ECO:0000256" key="1">
    <source>
        <dbReference type="ARBA" id="ARBA00004123"/>
    </source>
</evidence>
<feature type="compositionally biased region" description="Basic and acidic residues" evidence="6">
    <location>
        <begin position="163"/>
        <end position="193"/>
    </location>
</feature>
<feature type="compositionally biased region" description="Basic and acidic residues" evidence="6">
    <location>
        <begin position="244"/>
        <end position="294"/>
    </location>
</feature>
<feature type="region of interest" description="Disordered" evidence="6">
    <location>
        <begin position="163"/>
        <end position="329"/>
    </location>
</feature>
<feature type="compositionally biased region" description="Basic residues" evidence="6">
    <location>
        <begin position="1"/>
        <end position="10"/>
    </location>
</feature>
<evidence type="ECO:0000256" key="2">
    <source>
        <dbReference type="ARBA" id="ARBA00005330"/>
    </source>
</evidence>